<feature type="transmembrane region" description="Helical" evidence="6">
    <location>
        <begin position="245"/>
        <end position="263"/>
    </location>
</feature>
<dbReference type="Pfam" id="PF01925">
    <property type="entry name" value="TauE"/>
    <property type="match status" value="1"/>
</dbReference>
<dbReference type="PANTHER" id="PTHR43483">
    <property type="entry name" value="MEMBRANE TRANSPORTER PROTEIN HI_0806-RELATED"/>
    <property type="match status" value="1"/>
</dbReference>
<evidence type="ECO:0000256" key="5">
    <source>
        <dbReference type="ARBA" id="ARBA00023136"/>
    </source>
</evidence>
<dbReference type="RefSeq" id="WP_198569542.1">
    <property type="nucleotide sequence ID" value="NZ_CP066167.1"/>
</dbReference>
<reference evidence="7 8" key="1">
    <citation type="submission" date="2020-12" db="EMBL/GenBank/DDBJ databases">
        <authorList>
            <person name="Shan Y."/>
        </authorList>
    </citation>
    <scope>NUCLEOTIDE SEQUENCE [LARGE SCALE GENOMIC DNA]</scope>
    <source>
        <strain evidence="8">csc3.9</strain>
    </source>
</reference>
<feature type="transmembrane region" description="Helical" evidence="6">
    <location>
        <begin position="45"/>
        <end position="67"/>
    </location>
</feature>
<gene>
    <name evidence="7" type="ORF">I6N98_17145</name>
</gene>
<evidence type="ECO:0000256" key="4">
    <source>
        <dbReference type="ARBA" id="ARBA00022989"/>
    </source>
</evidence>
<dbReference type="GO" id="GO:0005886">
    <property type="term" value="C:plasma membrane"/>
    <property type="evidence" value="ECO:0007669"/>
    <property type="project" value="UniProtKB-SubCell"/>
</dbReference>
<comment type="subcellular location">
    <subcellularLocation>
        <location evidence="6">Cell membrane</location>
        <topology evidence="6">Multi-pass membrane protein</topology>
    </subcellularLocation>
    <subcellularLocation>
        <location evidence="1">Membrane</location>
        <topology evidence="1">Multi-pass membrane protein</topology>
    </subcellularLocation>
</comment>
<evidence type="ECO:0000256" key="3">
    <source>
        <dbReference type="ARBA" id="ARBA00022692"/>
    </source>
</evidence>
<accession>A0A7T4R0G9</accession>
<evidence type="ECO:0000256" key="2">
    <source>
        <dbReference type="ARBA" id="ARBA00009142"/>
    </source>
</evidence>
<dbReference type="PANTHER" id="PTHR43483:SF3">
    <property type="entry name" value="MEMBRANE TRANSPORTER PROTEIN HI_0806-RELATED"/>
    <property type="match status" value="1"/>
</dbReference>
<feature type="transmembrane region" description="Helical" evidence="6">
    <location>
        <begin position="79"/>
        <end position="101"/>
    </location>
</feature>
<protein>
    <recommendedName>
        <fullName evidence="6">Probable membrane transporter protein</fullName>
    </recommendedName>
</protein>
<dbReference type="KEGG" id="snan:I6N98_17145"/>
<proteinExistence type="inferred from homology"/>
<dbReference type="InterPro" id="IPR002781">
    <property type="entry name" value="TM_pro_TauE-like"/>
</dbReference>
<keyword evidence="6" id="KW-1003">Cell membrane</keyword>
<feature type="transmembrane region" description="Helical" evidence="6">
    <location>
        <begin position="214"/>
        <end position="233"/>
    </location>
</feature>
<feature type="transmembrane region" description="Helical" evidence="6">
    <location>
        <begin position="145"/>
        <end position="165"/>
    </location>
</feature>
<keyword evidence="3 6" id="KW-0812">Transmembrane</keyword>
<dbReference type="EMBL" id="CP066167">
    <property type="protein sequence ID" value="QQD18044.1"/>
    <property type="molecule type" value="Genomic_DNA"/>
</dbReference>
<sequence length="266" mass="26784">MLILIYPAVGALAGLAAGLFGIGGGLIIVPVLVFSFALQGVSEAVAVHLAVGTSLTCIVVSSISSVRAHHALGNVDWRLWRYLAPGIAAGVVVGVNVAAALPGSVMKVVFGVFALIMAGQMMLGSRGEAAERASRLPGPFGLSGVGALIGGLSALFGIGGGSLTVPFLSICGQRMQVAVATAAACGLPIAVVGALGNIVVGWGHADLPAMATGYVYWPAFLGVAVMSIPFAKVGARLAQRLSSAYLTRAFASFLLVVGTYFLYGAL</sequence>
<name>A0A7T4R0G9_9GAMM</name>
<comment type="similarity">
    <text evidence="2 6">Belongs to the 4-toluene sulfonate uptake permease (TSUP) (TC 2.A.102) family.</text>
</comment>
<evidence type="ECO:0000313" key="7">
    <source>
        <dbReference type="EMBL" id="QQD18044.1"/>
    </source>
</evidence>
<evidence type="ECO:0000256" key="6">
    <source>
        <dbReference type="RuleBase" id="RU363041"/>
    </source>
</evidence>
<keyword evidence="8" id="KW-1185">Reference proteome</keyword>
<evidence type="ECO:0000256" key="1">
    <source>
        <dbReference type="ARBA" id="ARBA00004141"/>
    </source>
</evidence>
<keyword evidence="4 6" id="KW-1133">Transmembrane helix</keyword>
<feature type="transmembrane region" description="Helical" evidence="6">
    <location>
        <begin position="12"/>
        <end position="38"/>
    </location>
</feature>
<keyword evidence="5 6" id="KW-0472">Membrane</keyword>
<feature type="transmembrane region" description="Helical" evidence="6">
    <location>
        <begin position="177"/>
        <end position="202"/>
    </location>
</feature>
<dbReference type="AlphaFoldDB" id="A0A7T4R0G9"/>
<evidence type="ECO:0000313" key="8">
    <source>
        <dbReference type="Proteomes" id="UP000596063"/>
    </source>
</evidence>
<organism evidence="7 8">
    <name type="scientific">Spongiibacter nanhainus</name>
    <dbReference type="NCBI Taxonomy" id="2794344"/>
    <lineage>
        <taxon>Bacteria</taxon>
        <taxon>Pseudomonadati</taxon>
        <taxon>Pseudomonadota</taxon>
        <taxon>Gammaproteobacteria</taxon>
        <taxon>Cellvibrionales</taxon>
        <taxon>Spongiibacteraceae</taxon>
        <taxon>Spongiibacter</taxon>
    </lineage>
</organism>
<dbReference type="Proteomes" id="UP000596063">
    <property type="component" value="Chromosome"/>
</dbReference>